<evidence type="ECO:0000259" key="12">
    <source>
        <dbReference type="Pfam" id="PF00749"/>
    </source>
</evidence>
<dbReference type="PANTHER" id="PTHR43311">
    <property type="entry name" value="GLUTAMATE--TRNA LIGASE"/>
    <property type="match status" value="1"/>
</dbReference>
<evidence type="ECO:0000256" key="3">
    <source>
        <dbReference type="ARBA" id="ARBA00011245"/>
    </source>
</evidence>
<feature type="domain" description="Aminoacyl-tRNA synthetase class I anticodon-binding" evidence="13">
    <location>
        <begin position="396"/>
        <end position="538"/>
    </location>
</feature>
<dbReference type="Gene3D" id="1.10.10.350">
    <property type="match status" value="1"/>
</dbReference>
<accession>A0A0R1LU78</accession>
<dbReference type="InterPro" id="IPR000924">
    <property type="entry name" value="Glu/Gln-tRNA-synth"/>
</dbReference>
<feature type="domain" description="Glutamyl/glutaminyl-tRNA synthetase class Ib catalytic" evidence="12">
    <location>
        <begin position="54"/>
        <end position="378"/>
    </location>
</feature>
<keyword evidence="6 11" id="KW-0547">Nucleotide-binding</keyword>
<keyword evidence="5 11" id="KW-0436">Ligase</keyword>
<sequence>MGRFFDPLWEQNGATPLFLVVVIVHLKHCGRIEVTRCQLKKRERGATNLAKNAIRVRYAPSPTGHLHIGNARTAIFNYLFARHNKGKFIIRIEDTDTKRNIADGERSQLENLKWLGLDWDEGPDVGGDFGPYRQSERRDIYTPLIQQLMDEGKAYESYRTEDELQADREAQKARSEMPHYEYEYAGMTEDEKQAAIDAAKAKGLKPVIRFRVPKDEVFEWDDMVKGHVSFNSDTIGGDFVIAKRDGMPTYNFAVVVDDHKMAISHVFRGDDHVANTPKQLMIYKAFGWDAPKFGHMSLIISKDTGKKLSKRDESVLQFIEQYRDLGYLPEAMFNFILLLGWSPVGEDEIFTRKQFIKMYDETRLSKSPATFDMDKLEWLNNRYVKDADESTIADLAMKQLIKAGNLPAKPSTSEIEWARQLINLYKRQMSYMAQINDMASVFFEEPEKVEGDAWDEINNETAPVVLKAFAAEIEKLDLFDSVEIFHVIKRVQAQTGIKGRQLWMPIRIAVTHEMHGPELPESIELVGRETALKHIQQTLDQLGA</sequence>
<evidence type="ECO:0000256" key="11">
    <source>
        <dbReference type="HAMAP-Rule" id="MF_00022"/>
    </source>
</evidence>
<evidence type="ECO:0000256" key="2">
    <source>
        <dbReference type="ARBA" id="ARBA00007894"/>
    </source>
</evidence>
<dbReference type="Proteomes" id="UP000051955">
    <property type="component" value="Unassembled WGS sequence"/>
</dbReference>
<dbReference type="InterPro" id="IPR004527">
    <property type="entry name" value="Glu-tRNA-ligase_bac/mito"/>
</dbReference>
<dbReference type="STRING" id="1423715.FD25_GL001978"/>
<dbReference type="EMBL" id="AZDV01000003">
    <property type="protein sequence ID" value="KRK96481.1"/>
    <property type="molecule type" value="Genomic_DNA"/>
</dbReference>
<feature type="binding site" evidence="11">
    <location>
        <position position="310"/>
    </location>
    <ligand>
        <name>ATP</name>
        <dbReference type="ChEBI" id="CHEBI:30616"/>
    </ligand>
</feature>
<dbReference type="PROSITE" id="PS00178">
    <property type="entry name" value="AA_TRNA_LIGASE_I"/>
    <property type="match status" value="1"/>
</dbReference>
<name>A0A0R1LU78_9LACO</name>
<dbReference type="Gene3D" id="3.40.50.620">
    <property type="entry name" value="HUPs"/>
    <property type="match status" value="1"/>
</dbReference>
<keyword evidence="4 11" id="KW-0963">Cytoplasm</keyword>
<feature type="short sequence motif" description="'HIGH' region" evidence="11">
    <location>
        <begin position="60"/>
        <end position="70"/>
    </location>
</feature>
<comment type="caution">
    <text evidence="14">The sequence shown here is derived from an EMBL/GenBank/DDBJ whole genome shotgun (WGS) entry which is preliminary data.</text>
</comment>
<feature type="short sequence motif" description="'KMSKS' region" evidence="11">
    <location>
        <begin position="307"/>
        <end position="311"/>
    </location>
</feature>
<evidence type="ECO:0000256" key="5">
    <source>
        <dbReference type="ARBA" id="ARBA00022598"/>
    </source>
</evidence>
<dbReference type="Pfam" id="PF00749">
    <property type="entry name" value="tRNA-synt_1c"/>
    <property type="match status" value="1"/>
</dbReference>
<dbReference type="GO" id="GO:0005524">
    <property type="term" value="F:ATP binding"/>
    <property type="evidence" value="ECO:0007669"/>
    <property type="project" value="UniProtKB-UniRule"/>
</dbReference>
<dbReference type="GO" id="GO:0005829">
    <property type="term" value="C:cytosol"/>
    <property type="evidence" value="ECO:0007669"/>
    <property type="project" value="TreeGrafter"/>
</dbReference>
<dbReference type="InterPro" id="IPR045462">
    <property type="entry name" value="aa-tRNA-synth_I_cd-bd"/>
</dbReference>
<evidence type="ECO:0000313" key="14">
    <source>
        <dbReference type="EMBL" id="KRK96481.1"/>
    </source>
</evidence>
<comment type="subcellular location">
    <subcellularLocation>
        <location evidence="1 11">Cytoplasm</location>
    </subcellularLocation>
</comment>
<evidence type="ECO:0000256" key="4">
    <source>
        <dbReference type="ARBA" id="ARBA00022490"/>
    </source>
</evidence>
<dbReference type="PATRIC" id="fig|1423715.3.peg.2029"/>
<protein>
    <recommendedName>
        <fullName evidence="11">Glutamate--tRNA ligase</fullName>
        <ecNumber evidence="11">6.1.1.17</ecNumber>
    </recommendedName>
    <alternativeName>
        <fullName evidence="11">Glutamyl-tRNA synthetase</fullName>
        <shortName evidence="11">GluRS</shortName>
    </alternativeName>
</protein>
<evidence type="ECO:0000256" key="1">
    <source>
        <dbReference type="ARBA" id="ARBA00004496"/>
    </source>
</evidence>
<comment type="similarity">
    <text evidence="2 11">Belongs to the class-I aminoacyl-tRNA synthetase family. Glutamate--tRNA ligase type 1 subfamily.</text>
</comment>
<dbReference type="InterPro" id="IPR014729">
    <property type="entry name" value="Rossmann-like_a/b/a_fold"/>
</dbReference>
<dbReference type="InterPro" id="IPR020058">
    <property type="entry name" value="Glu/Gln-tRNA-synth_Ib_cat-dom"/>
</dbReference>
<comment type="caution">
    <text evidence="11">Lacks conserved residue(s) required for the propagation of feature annotation.</text>
</comment>
<dbReference type="InterPro" id="IPR049940">
    <property type="entry name" value="GluQ/Sye"/>
</dbReference>
<dbReference type="GO" id="GO:0006424">
    <property type="term" value="P:glutamyl-tRNA aminoacylation"/>
    <property type="evidence" value="ECO:0007669"/>
    <property type="project" value="UniProtKB-UniRule"/>
</dbReference>
<dbReference type="HAMAP" id="MF_00022">
    <property type="entry name" value="Glu_tRNA_synth_type1"/>
    <property type="match status" value="1"/>
</dbReference>
<dbReference type="SUPFAM" id="SSF48163">
    <property type="entry name" value="An anticodon-binding domain of class I aminoacyl-tRNA synthetases"/>
    <property type="match status" value="1"/>
</dbReference>
<dbReference type="InterPro" id="IPR001412">
    <property type="entry name" value="aa-tRNA-synth_I_CS"/>
</dbReference>
<dbReference type="PANTHER" id="PTHR43311:SF2">
    <property type="entry name" value="GLUTAMATE--TRNA LIGASE, MITOCHONDRIAL-RELATED"/>
    <property type="match status" value="1"/>
</dbReference>
<proteinExistence type="inferred from homology"/>
<evidence type="ECO:0000256" key="6">
    <source>
        <dbReference type="ARBA" id="ARBA00022741"/>
    </source>
</evidence>
<dbReference type="AlphaFoldDB" id="A0A0R1LU78"/>
<evidence type="ECO:0000256" key="10">
    <source>
        <dbReference type="ARBA" id="ARBA00048351"/>
    </source>
</evidence>
<reference evidence="14 15" key="1">
    <citation type="journal article" date="2015" name="Genome Announc.">
        <title>Expanding the biotechnology potential of lactobacilli through comparative genomics of 213 strains and associated genera.</title>
        <authorList>
            <person name="Sun Z."/>
            <person name="Harris H.M."/>
            <person name="McCann A."/>
            <person name="Guo C."/>
            <person name="Argimon S."/>
            <person name="Zhang W."/>
            <person name="Yang X."/>
            <person name="Jeffery I.B."/>
            <person name="Cooney J.C."/>
            <person name="Kagawa T.F."/>
            <person name="Liu W."/>
            <person name="Song Y."/>
            <person name="Salvetti E."/>
            <person name="Wrobel A."/>
            <person name="Rasinkangas P."/>
            <person name="Parkhill J."/>
            <person name="Rea M.C."/>
            <person name="O'Sullivan O."/>
            <person name="Ritari J."/>
            <person name="Douillard F.P."/>
            <person name="Paul Ross R."/>
            <person name="Yang R."/>
            <person name="Briner A.E."/>
            <person name="Felis G.E."/>
            <person name="de Vos W.M."/>
            <person name="Barrangou R."/>
            <person name="Klaenhammer T.R."/>
            <person name="Caufield P.W."/>
            <person name="Cui Y."/>
            <person name="Zhang H."/>
            <person name="O'Toole P.W."/>
        </authorList>
    </citation>
    <scope>NUCLEOTIDE SEQUENCE [LARGE SCALE GENOMIC DNA]</scope>
    <source>
        <strain evidence="14 15">DSM 19394</strain>
    </source>
</reference>
<keyword evidence="7 11" id="KW-0067">ATP-binding</keyword>
<dbReference type="GO" id="GO:0008270">
    <property type="term" value="F:zinc ion binding"/>
    <property type="evidence" value="ECO:0007669"/>
    <property type="project" value="InterPro"/>
</dbReference>
<organism evidence="14 15">
    <name type="scientific">Levilactobacillus acidifarinae DSM 19394 = JCM 15949</name>
    <dbReference type="NCBI Taxonomy" id="1423715"/>
    <lineage>
        <taxon>Bacteria</taxon>
        <taxon>Bacillati</taxon>
        <taxon>Bacillota</taxon>
        <taxon>Bacilli</taxon>
        <taxon>Lactobacillales</taxon>
        <taxon>Lactobacillaceae</taxon>
        <taxon>Levilactobacillus</taxon>
    </lineage>
</organism>
<comment type="function">
    <text evidence="11">Catalyzes the attachment of glutamate to tRNA(Glu) in a two-step reaction: glutamate is first activated by ATP to form Glu-AMP and then transferred to the acceptor end of tRNA(Glu).</text>
</comment>
<evidence type="ECO:0000259" key="13">
    <source>
        <dbReference type="Pfam" id="PF19269"/>
    </source>
</evidence>
<dbReference type="GO" id="GO:0004818">
    <property type="term" value="F:glutamate-tRNA ligase activity"/>
    <property type="evidence" value="ECO:0007669"/>
    <property type="project" value="UniProtKB-UniRule"/>
</dbReference>
<evidence type="ECO:0000256" key="9">
    <source>
        <dbReference type="ARBA" id="ARBA00023146"/>
    </source>
</evidence>
<dbReference type="PRINTS" id="PR00987">
    <property type="entry name" value="TRNASYNTHGLU"/>
</dbReference>
<keyword evidence="8 11" id="KW-0648">Protein biosynthesis</keyword>
<dbReference type="InterPro" id="IPR033910">
    <property type="entry name" value="GluRS_core"/>
</dbReference>
<keyword evidence="9 11" id="KW-0030">Aminoacyl-tRNA synthetase</keyword>
<dbReference type="CDD" id="cd00808">
    <property type="entry name" value="GluRS_core"/>
    <property type="match status" value="1"/>
</dbReference>
<dbReference type="InterPro" id="IPR020751">
    <property type="entry name" value="aa-tRNA-synth_I_codon-bd_sub2"/>
</dbReference>
<gene>
    <name evidence="11" type="primary">gltX</name>
    <name evidence="14" type="ORF">FD25_GL001978</name>
</gene>
<dbReference type="GO" id="GO:0000049">
    <property type="term" value="F:tRNA binding"/>
    <property type="evidence" value="ECO:0007669"/>
    <property type="project" value="InterPro"/>
</dbReference>
<comment type="catalytic activity">
    <reaction evidence="10 11">
        <text>tRNA(Glu) + L-glutamate + ATP = L-glutamyl-tRNA(Glu) + AMP + diphosphate</text>
        <dbReference type="Rhea" id="RHEA:23540"/>
        <dbReference type="Rhea" id="RHEA-COMP:9663"/>
        <dbReference type="Rhea" id="RHEA-COMP:9680"/>
        <dbReference type="ChEBI" id="CHEBI:29985"/>
        <dbReference type="ChEBI" id="CHEBI:30616"/>
        <dbReference type="ChEBI" id="CHEBI:33019"/>
        <dbReference type="ChEBI" id="CHEBI:78442"/>
        <dbReference type="ChEBI" id="CHEBI:78520"/>
        <dbReference type="ChEBI" id="CHEBI:456215"/>
        <dbReference type="EC" id="6.1.1.17"/>
    </reaction>
</comment>
<evidence type="ECO:0000256" key="7">
    <source>
        <dbReference type="ARBA" id="ARBA00022840"/>
    </source>
</evidence>
<evidence type="ECO:0000313" key="15">
    <source>
        <dbReference type="Proteomes" id="UP000051955"/>
    </source>
</evidence>
<dbReference type="FunFam" id="1.10.10.350:FF:000002">
    <property type="entry name" value="Glutamate--tRNA ligase"/>
    <property type="match status" value="1"/>
</dbReference>
<evidence type="ECO:0000256" key="8">
    <source>
        <dbReference type="ARBA" id="ARBA00022917"/>
    </source>
</evidence>
<dbReference type="SUPFAM" id="SSF52374">
    <property type="entry name" value="Nucleotidylyl transferase"/>
    <property type="match status" value="1"/>
</dbReference>
<dbReference type="NCBIfam" id="TIGR00464">
    <property type="entry name" value="gltX_bact"/>
    <property type="match status" value="1"/>
</dbReference>
<dbReference type="FunFam" id="3.40.50.620:FF:000007">
    <property type="entry name" value="Glutamate--tRNA ligase"/>
    <property type="match status" value="1"/>
</dbReference>
<keyword evidence="15" id="KW-1185">Reference proteome</keyword>
<dbReference type="InterPro" id="IPR008925">
    <property type="entry name" value="aa_tRNA-synth_I_cd-bd_sf"/>
</dbReference>
<dbReference type="Pfam" id="PF19269">
    <property type="entry name" value="Anticodon_2"/>
    <property type="match status" value="1"/>
</dbReference>
<dbReference type="EC" id="6.1.1.17" evidence="11"/>
<comment type="subunit">
    <text evidence="3 11">Monomer.</text>
</comment>